<accession>A0A7G2JYI3</accession>
<evidence type="ECO:0000313" key="1">
    <source>
        <dbReference type="EMBL" id="EFA28373.1"/>
    </source>
</evidence>
<dbReference type="EMBL" id="ABFC01000782">
    <property type="protein sequence ID" value="EFA28373.1"/>
    <property type="molecule type" value="Genomic_DNA"/>
</dbReference>
<comment type="caution">
    <text evidence="1">The sequence shown here is derived from an EMBL/GenBank/DDBJ whole genome shotgun (WGS) entry which is preliminary data.</text>
</comment>
<reference evidence="1" key="1">
    <citation type="journal article" date="2010" name="Genomics">
        <title>Tracing phylogenomic events leading to diversity of Haemophilus influenzae and the emergence of Brazilian Purpuric Fever (BPF)-associated clones.</title>
        <authorList>
            <person name="Papazisi L."/>
            <person name="Ratnayake S."/>
            <person name="Remortel B.G."/>
            <person name="Bock G.R."/>
            <person name="Liang W."/>
            <person name="Saeed A.I."/>
            <person name="Liu J."/>
            <person name="Fleischmann R.D."/>
            <person name="Kilian M."/>
            <person name="Peterson S.N."/>
        </authorList>
    </citation>
    <scope>NUCLEOTIDE SEQUENCE [LARGE SCALE GENOMIC DNA]</scope>
    <source>
        <strain evidence="1">HK1212</strain>
    </source>
</reference>
<sequence length="33" mass="3762">MSLFCTCMKVKTGAYCTALLNQIKQTFAIFEKK</sequence>
<name>A0A7G2JYI3_HAEIF</name>
<proteinExistence type="predicted"/>
<gene>
    <name evidence="1" type="ORF">HAINFHK1212_2054</name>
</gene>
<dbReference type="AlphaFoldDB" id="A0A7G2JYI3"/>
<protein>
    <submittedName>
        <fullName evidence="1">Uncharacterized protein</fullName>
    </submittedName>
</protein>
<organism evidence="1">
    <name type="scientific">Haemophilus influenzae HK1212</name>
    <dbReference type="NCBI Taxonomy" id="456482"/>
    <lineage>
        <taxon>Bacteria</taxon>
        <taxon>Pseudomonadati</taxon>
        <taxon>Pseudomonadota</taxon>
        <taxon>Gammaproteobacteria</taxon>
        <taxon>Pasteurellales</taxon>
        <taxon>Pasteurellaceae</taxon>
        <taxon>Haemophilus</taxon>
    </lineage>
</organism>